<dbReference type="KEGG" id="rpc:RPC_0236"/>
<sequence length="184" mass="20266">MTDLPAKRRTNPVERGLEALLFNSRWLMAPFYLGLVVSLVVLLYKFGLLLWEFILHAPAAKESDIILGVLSLIDVSLTGNLILIVVFSGYENFVSRIDPRNHPDWPAWMTKVDFAGLKQKLLASIVAISAIQVLKAFMNIDAAFDAQKLGWLVGVHLVFVVTTLLLALSDRWGSDHGGGDGAAH</sequence>
<gene>
    <name evidence="8" type="ordered locus">RPC_0236</name>
</gene>
<dbReference type="RefSeq" id="WP_011470719.1">
    <property type="nucleotide sequence ID" value="NC_007925.1"/>
</dbReference>
<evidence type="ECO:0000256" key="3">
    <source>
        <dbReference type="ARBA" id="ARBA00022475"/>
    </source>
</evidence>
<dbReference type="InterPro" id="IPR020761">
    <property type="entry name" value="UPF0114_bac"/>
</dbReference>
<dbReference type="AlphaFoldDB" id="Q21CS5"/>
<feature type="transmembrane region" description="Helical" evidence="7">
    <location>
        <begin position="149"/>
        <end position="168"/>
    </location>
</feature>
<keyword evidence="3 7" id="KW-1003">Cell membrane</keyword>
<dbReference type="HOGENOM" id="CLU_097887_1_0_5"/>
<feature type="transmembrane region" description="Helical" evidence="7">
    <location>
        <begin position="31"/>
        <end position="53"/>
    </location>
</feature>
<dbReference type="eggNOG" id="COG2862">
    <property type="taxonomic scope" value="Bacteria"/>
</dbReference>
<evidence type="ECO:0000256" key="2">
    <source>
        <dbReference type="ARBA" id="ARBA00005774"/>
    </source>
</evidence>
<evidence type="ECO:0000256" key="4">
    <source>
        <dbReference type="ARBA" id="ARBA00022692"/>
    </source>
</evidence>
<evidence type="ECO:0000256" key="1">
    <source>
        <dbReference type="ARBA" id="ARBA00004651"/>
    </source>
</evidence>
<dbReference type="EMBL" id="CP000301">
    <property type="protein sequence ID" value="ABD85811.1"/>
    <property type="molecule type" value="Genomic_DNA"/>
</dbReference>
<feature type="transmembrane region" description="Helical" evidence="7">
    <location>
        <begin position="65"/>
        <end position="90"/>
    </location>
</feature>
<dbReference type="Pfam" id="PF03350">
    <property type="entry name" value="UPF0114"/>
    <property type="match status" value="1"/>
</dbReference>
<dbReference type="NCBIfam" id="TIGR00645">
    <property type="entry name" value="HI0507"/>
    <property type="match status" value="1"/>
</dbReference>
<dbReference type="GO" id="GO:0005886">
    <property type="term" value="C:plasma membrane"/>
    <property type="evidence" value="ECO:0007669"/>
    <property type="project" value="UniProtKB-SubCell"/>
</dbReference>
<dbReference type="HAMAP" id="MF_00143">
    <property type="entry name" value="UPF0114"/>
    <property type="match status" value="1"/>
</dbReference>
<reference evidence="8" key="1">
    <citation type="submission" date="2006-03" db="EMBL/GenBank/DDBJ databases">
        <title>Complete sequence of Rhodopseudomonas palustris BisB18.</title>
        <authorList>
            <consortium name="US DOE Joint Genome Institute"/>
            <person name="Copeland A."/>
            <person name="Lucas S."/>
            <person name="Lapidus A."/>
            <person name="Barry K."/>
            <person name="Detter J.C."/>
            <person name="Glavina del Rio T."/>
            <person name="Hammon N."/>
            <person name="Israni S."/>
            <person name="Dalin E."/>
            <person name="Tice H."/>
            <person name="Pitluck S."/>
            <person name="Chain P."/>
            <person name="Malfatti S."/>
            <person name="Shin M."/>
            <person name="Vergez L."/>
            <person name="Schmutz J."/>
            <person name="Larimer F."/>
            <person name="Land M."/>
            <person name="Hauser L."/>
            <person name="Pelletier D.A."/>
            <person name="Kyrpides N."/>
            <person name="Anderson I."/>
            <person name="Oda Y."/>
            <person name="Harwood C.S."/>
            <person name="Richardson P."/>
        </authorList>
    </citation>
    <scope>NUCLEOTIDE SEQUENCE [LARGE SCALE GENOMIC DNA]</scope>
    <source>
        <strain evidence="8">BisB18</strain>
    </source>
</reference>
<organism evidence="8">
    <name type="scientific">Rhodopseudomonas palustris (strain BisB18)</name>
    <dbReference type="NCBI Taxonomy" id="316056"/>
    <lineage>
        <taxon>Bacteria</taxon>
        <taxon>Pseudomonadati</taxon>
        <taxon>Pseudomonadota</taxon>
        <taxon>Alphaproteobacteria</taxon>
        <taxon>Hyphomicrobiales</taxon>
        <taxon>Nitrobacteraceae</taxon>
        <taxon>Rhodopseudomonas</taxon>
    </lineage>
</organism>
<dbReference type="InterPro" id="IPR005134">
    <property type="entry name" value="UPF0114"/>
</dbReference>
<dbReference type="OrthoDB" id="9783569at2"/>
<comment type="subcellular location">
    <subcellularLocation>
        <location evidence="1 7">Cell membrane</location>
        <topology evidence="1 7">Multi-pass membrane protein</topology>
    </subcellularLocation>
</comment>
<evidence type="ECO:0000256" key="7">
    <source>
        <dbReference type="HAMAP-Rule" id="MF_00143"/>
    </source>
</evidence>
<evidence type="ECO:0000256" key="6">
    <source>
        <dbReference type="ARBA" id="ARBA00023136"/>
    </source>
</evidence>
<keyword evidence="6 7" id="KW-0472">Membrane</keyword>
<protein>
    <recommendedName>
        <fullName evidence="7">UPF0114 protein RPC_0236</fullName>
    </recommendedName>
</protein>
<evidence type="ECO:0000256" key="5">
    <source>
        <dbReference type="ARBA" id="ARBA00022989"/>
    </source>
</evidence>
<comment type="similarity">
    <text evidence="2 7">Belongs to the UPF0114 family.</text>
</comment>
<dbReference type="PANTHER" id="PTHR38596">
    <property type="entry name" value="UPF0114 PROTEIN YQHA"/>
    <property type="match status" value="1"/>
</dbReference>
<accession>Q21CS5</accession>
<evidence type="ECO:0000313" key="8">
    <source>
        <dbReference type="EMBL" id="ABD85811.1"/>
    </source>
</evidence>
<name>Q21CS5_RHOPB</name>
<keyword evidence="5 7" id="KW-1133">Transmembrane helix</keyword>
<proteinExistence type="inferred from homology"/>
<dbReference type="PANTHER" id="PTHR38596:SF1">
    <property type="entry name" value="UPF0114 PROTEIN YQHA"/>
    <property type="match status" value="1"/>
</dbReference>
<keyword evidence="4 7" id="KW-0812">Transmembrane</keyword>